<reference evidence="3" key="1">
    <citation type="journal article" date="2019" name="Int. J. Syst. Evol. Microbiol.">
        <title>The Global Catalogue of Microorganisms (GCM) 10K type strain sequencing project: providing services to taxonomists for standard genome sequencing and annotation.</title>
        <authorList>
            <consortium name="The Broad Institute Genomics Platform"/>
            <consortium name="The Broad Institute Genome Sequencing Center for Infectious Disease"/>
            <person name="Wu L."/>
            <person name="Ma J."/>
        </authorList>
    </citation>
    <scope>NUCLEOTIDE SEQUENCE [LARGE SCALE GENOMIC DNA]</scope>
    <source>
        <strain evidence="3">JCM 11496</strain>
    </source>
</reference>
<comment type="caution">
    <text evidence="2">The sequence shown here is derived from an EMBL/GenBank/DDBJ whole genome shotgun (WGS) entry which is preliminary data.</text>
</comment>
<evidence type="ECO:0000313" key="2">
    <source>
        <dbReference type="EMBL" id="MFD1845446.1"/>
    </source>
</evidence>
<name>A0ABW4Q2Y8_9MICC</name>
<sequence>MSEQSDKERDDAAESVGGSDEIDAGGYGGPGPANELPEGKEVESEDNRGDDDS</sequence>
<feature type="compositionally biased region" description="Basic and acidic residues" evidence="1">
    <location>
        <begin position="37"/>
        <end position="47"/>
    </location>
</feature>
<evidence type="ECO:0000256" key="1">
    <source>
        <dbReference type="SAM" id="MobiDB-lite"/>
    </source>
</evidence>
<accession>A0ABW4Q2Y8</accession>
<proteinExistence type="predicted"/>
<dbReference type="EMBL" id="JBHUGA010000006">
    <property type="protein sequence ID" value="MFD1845446.1"/>
    <property type="molecule type" value="Genomic_DNA"/>
</dbReference>
<dbReference type="RefSeq" id="WP_343877658.1">
    <property type="nucleotide sequence ID" value="NZ_BAAAIJ010000007.1"/>
</dbReference>
<organism evidence="2 3">
    <name type="scientific">Arthrobacter flavus</name>
    <dbReference type="NCBI Taxonomy" id="95172"/>
    <lineage>
        <taxon>Bacteria</taxon>
        <taxon>Bacillati</taxon>
        <taxon>Actinomycetota</taxon>
        <taxon>Actinomycetes</taxon>
        <taxon>Micrococcales</taxon>
        <taxon>Micrococcaceae</taxon>
        <taxon>Arthrobacter</taxon>
    </lineage>
</organism>
<evidence type="ECO:0000313" key="3">
    <source>
        <dbReference type="Proteomes" id="UP001597307"/>
    </source>
</evidence>
<gene>
    <name evidence="2" type="ORF">ACFSFX_02405</name>
</gene>
<keyword evidence="3" id="KW-1185">Reference proteome</keyword>
<dbReference type="Proteomes" id="UP001597307">
    <property type="component" value="Unassembled WGS sequence"/>
</dbReference>
<feature type="region of interest" description="Disordered" evidence="1">
    <location>
        <begin position="1"/>
        <end position="53"/>
    </location>
</feature>
<protein>
    <submittedName>
        <fullName evidence="2">Uncharacterized protein</fullName>
    </submittedName>
</protein>
<feature type="compositionally biased region" description="Basic and acidic residues" evidence="1">
    <location>
        <begin position="1"/>
        <end position="12"/>
    </location>
</feature>